<keyword evidence="2" id="KW-1185">Reference proteome</keyword>
<dbReference type="EMBL" id="AWQQ01000088">
    <property type="protein sequence ID" value="PHJ37538.1"/>
    <property type="molecule type" value="Genomic_DNA"/>
</dbReference>
<dbReference type="AlphaFoldDB" id="A0A2C6MBW5"/>
<dbReference type="OrthoDB" id="7868987at2"/>
<dbReference type="RefSeq" id="WP_099083567.1">
    <property type="nucleotide sequence ID" value="NZ_AWQQ01000088.1"/>
</dbReference>
<evidence type="ECO:0000313" key="1">
    <source>
        <dbReference type="EMBL" id="PHJ37538.1"/>
    </source>
</evidence>
<comment type="caution">
    <text evidence="1">The sequence shown here is derived from an EMBL/GenBank/DDBJ whole genome shotgun (WGS) entry which is preliminary data.</text>
</comment>
<accession>A0A2C6MBW5</accession>
<evidence type="ECO:0008006" key="3">
    <source>
        <dbReference type="Google" id="ProtNLM"/>
    </source>
</evidence>
<dbReference type="Proteomes" id="UP000222564">
    <property type="component" value="Unassembled WGS sequence"/>
</dbReference>
<proteinExistence type="predicted"/>
<organism evidence="1 2">
    <name type="scientific">Desulforamulus profundi</name>
    <dbReference type="NCBI Taxonomy" id="1383067"/>
    <lineage>
        <taxon>Bacteria</taxon>
        <taxon>Bacillati</taxon>
        <taxon>Bacillota</taxon>
        <taxon>Clostridia</taxon>
        <taxon>Eubacteriales</taxon>
        <taxon>Peptococcaceae</taxon>
        <taxon>Desulforamulus</taxon>
    </lineage>
</organism>
<evidence type="ECO:0000313" key="2">
    <source>
        <dbReference type="Proteomes" id="UP000222564"/>
    </source>
</evidence>
<sequence>MPESPSWLPEIIKLEDYGGDWGRFIESIYQCFRTDFVDNTAFFQSLRVAIQREPMLNGKEETFWHIVTCEDENKCRYPDLRRCERIRWPKAILDNFSDKHIKIWETVRGRDKRTTIWFEPLDYVVILSNKRNYYLLITAYCVTNKSKRAKLKKEYERSLKG</sequence>
<name>A0A2C6MBW5_9FIRM</name>
<gene>
    <name evidence="1" type="ORF">P378_14750</name>
</gene>
<protein>
    <recommendedName>
        <fullName evidence="3">Phage P1-related protein</fullName>
    </recommendedName>
</protein>
<reference evidence="1 2" key="1">
    <citation type="submission" date="2013-09" db="EMBL/GenBank/DDBJ databases">
        <title>Biodegradation of hydrocarbons in the deep terrestrial subsurface : characterization of a microbial consortium composed of two Desulfotomaculum species originating from a deep geological formation.</title>
        <authorList>
            <person name="Aullo T."/>
            <person name="Berlendis S."/>
            <person name="Lascourreges J.-F."/>
            <person name="Dessort D."/>
            <person name="Saint-Laurent S."/>
            <person name="Schraauwers B."/>
            <person name="Mas J."/>
            <person name="Magot M."/>
            <person name="Ranchou-Peyruse A."/>
        </authorList>
    </citation>
    <scope>NUCLEOTIDE SEQUENCE [LARGE SCALE GENOMIC DNA]</scope>
    <source>
        <strain evidence="1 2">Bs107</strain>
    </source>
</reference>